<dbReference type="SUPFAM" id="SSF103473">
    <property type="entry name" value="MFS general substrate transporter"/>
    <property type="match status" value="1"/>
</dbReference>
<proteinExistence type="predicted"/>
<name>A0ABM0MCN9_SACKO</name>
<dbReference type="PANTHER" id="PTHR11360">
    <property type="entry name" value="MONOCARBOXYLATE TRANSPORTER"/>
    <property type="match status" value="1"/>
</dbReference>
<evidence type="ECO:0000256" key="1">
    <source>
        <dbReference type="ARBA" id="ARBA00004141"/>
    </source>
</evidence>
<comment type="subcellular location">
    <subcellularLocation>
        <location evidence="1">Membrane</location>
        <topology evidence="1">Multi-pass membrane protein</topology>
    </subcellularLocation>
</comment>
<feature type="transmembrane region" description="Helical" evidence="2">
    <location>
        <begin position="41"/>
        <end position="60"/>
    </location>
</feature>
<dbReference type="Proteomes" id="UP000694865">
    <property type="component" value="Unplaced"/>
</dbReference>
<dbReference type="PANTHER" id="PTHR11360:SF172">
    <property type="entry name" value="MAJOR FACILITATOR SUPERFAMILY (MFS) PROFILE DOMAIN-CONTAINING PROTEIN"/>
    <property type="match status" value="1"/>
</dbReference>
<feature type="transmembrane region" description="Helical" evidence="2">
    <location>
        <begin position="72"/>
        <end position="93"/>
    </location>
</feature>
<feature type="transmembrane region" description="Helical" evidence="2">
    <location>
        <begin position="356"/>
        <end position="375"/>
    </location>
</feature>
<dbReference type="RefSeq" id="XP_006817780.1">
    <property type="nucleotide sequence ID" value="XM_006817717.1"/>
</dbReference>
<organism evidence="4 5">
    <name type="scientific">Saccoglossus kowalevskii</name>
    <name type="common">Acorn worm</name>
    <dbReference type="NCBI Taxonomy" id="10224"/>
    <lineage>
        <taxon>Eukaryota</taxon>
        <taxon>Metazoa</taxon>
        <taxon>Hemichordata</taxon>
        <taxon>Enteropneusta</taxon>
        <taxon>Harrimaniidae</taxon>
        <taxon>Saccoglossus</taxon>
    </lineage>
</organism>
<dbReference type="InterPro" id="IPR036259">
    <property type="entry name" value="MFS_trans_sf"/>
</dbReference>
<dbReference type="GeneID" id="100372672"/>
<evidence type="ECO:0000313" key="4">
    <source>
        <dbReference type="Proteomes" id="UP000694865"/>
    </source>
</evidence>
<feature type="domain" description="Major facilitator superfamily (MFS) profile" evidence="3">
    <location>
        <begin position="39"/>
        <end position="443"/>
    </location>
</feature>
<evidence type="ECO:0000259" key="3">
    <source>
        <dbReference type="PROSITE" id="PS50850"/>
    </source>
</evidence>
<feature type="transmembrane region" description="Helical" evidence="2">
    <location>
        <begin position="114"/>
        <end position="144"/>
    </location>
</feature>
<keyword evidence="2" id="KW-0812">Transmembrane</keyword>
<gene>
    <name evidence="5" type="primary">LOC100372672</name>
</gene>
<feature type="transmembrane region" description="Helical" evidence="2">
    <location>
        <begin position="199"/>
        <end position="219"/>
    </location>
</feature>
<evidence type="ECO:0000256" key="2">
    <source>
        <dbReference type="SAM" id="Phobius"/>
    </source>
</evidence>
<feature type="transmembrane region" description="Helical" evidence="2">
    <location>
        <begin position="381"/>
        <end position="399"/>
    </location>
</feature>
<dbReference type="Gene3D" id="1.20.1250.20">
    <property type="entry name" value="MFS general substrate transporter like domains"/>
    <property type="match status" value="1"/>
</dbReference>
<dbReference type="Pfam" id="PF07690">
    <property type="entry name" value="MFS_1"/>
    <property type="match status" value="1"/>
</dbReference>
<dbReference type="InterPro" id="IPR020846">
    <property type="entry name" value="MFS_dom"/>
</dbReference>
<feature type="transmembrane region" description="Helical" evidence="2">
    <location>
        <begin position="288"/>
        <end position="308"/>
    </location>
</feature>
<protein>
    <submittedName>
        <fullName evidence="5">Monocarboxylate transporter 10-like</fullName>
    </submittedName>
</protein>
<dbReference type="PROSITE" id="PS50850">
    <property type="entry name" value="MFS"/>
    <property type="match status" value="1"/>
</dbReference>
<keyword evidence="2" id="KW-0472">Membrane</keyword>
<sequence length="443" mass="49243">MGSTRGDTEYQRQVPTELTELGMGVDEKRTQWHNRGTRTRWLVCLAGFVLQVPFMGMVMSFGEMLLPLLDTFGGGTVGISWVGSISFGMAYMGNPLSSKLTDMIGARKVATCGVLLGSLGLLLTSFVQSLWLMFITYSIMFGLATNFTYSPPLILTGYWFPDKYHVMATGLQVAGIPFGSLVMNPICQTLLQATGLRTTYRILSALVLILGLACCFMLSSPLPTSERHEFEEGTESGAEIHDRMHAGYHHWIDDMIKRQPDDDSEVSCCGHLTRHRCYLQENLWTDTVFILFMLGQFVKGMGYVFPFIHLINFMHSMGIDPASGAFILTAKGAADMVGRVVAACLGDKLPFDLIHVYVAACGVMALTTYACTFVTDLGGMFFYAIFPLSYHLGVAFKLTGECRDNFTALVCHVCLNVYEQSTCVFIDSYKVLYEINYSHREKK</sequence>
<accession>A0ABM0MCN9</accession>
<dbReference type="InterPro" id="IPR011701">
    <property type="entry name" value="MFS"/>
</dbReference>
<evidence type="ECO:0000313" key="5">
    <source>
        <dbReference type="RefSeq" id="XP_006817780.1"/>
    </source>
</evidence>
<dbReference type="InterPro" id="IPR050327">
    <property type="entry name" value="Proton-linked_MCT"/>
</dbReference>
<keyword evidence="2" id="KW-1133">Transmembrane helix</keyword>
<keyword evidence="4" id="KW-1185">Reference proteome</keyword>
<reference evidence="5" key="1">
    <citation type="submission" date="2025-08" db="UniProtKB">
        <authorList>
            <consortium name="RefSeq"/>
        </authorList>
    </citation>
    <scope>IDENTIFICATION</scope>
    <source>
        <tissue evidence="5">Testes</tissue>
    </source>
</reference>